<dbReference type="Proteomes" id="UP001201812">
    <property type="component" value="Unassembled WGS sequence"/>
</dbReference>
<protein>
    <submittedName>
        <fullName evidence="3">Uncharacterized protein</fullName>
    </submittedName>
</protein>
<feature type="chain" id="PRO_5041928345" evidence="2">
    <location>
        <begin position="17"/>
        <end position="313"/>
    </location>
</feature>
<reference evidence="3" key="1">
    <citation type="submission" date="2022-01" db="EMBL/GenBank/DDBJ databases">
        <title>Genome Sequence Resource for Two Populations of Ditylenchus destructor, the Migratory Endoparasitic Phytonematode.</title>
        <authorList>
            <person name="Zhang H."/>
            <person name="Lin R."/>
            <person name="Xie B."/>
        </authorList>
    </citation>
    <scope>NUCLEOTIDE SEQUENCE</scope>
    <source>
        <strain evidence="3">BazhouSP</strain>
    </source>
</reference>
<sequence length="313" mass="35476">MKFWLLFFIFYLFGHSFFEAPPVDRGREDQAGRYYAEETEQVGFGGNRDPQNQRYDEENDRDARYGQRFGQPVSYDDRNRADTHRYGHSDSLPPDEVSKWSSNLGISPDEIIRSRGNPSNISHPTSHGIPPDEIIRSKLTNHGIPPDEASKLWPPTESRRLDHDRRNNLGPTADLYPDERGAYRSSAYQNEGESVYNRPSDVDFDEIRDPSRQSGLNGGNRADGRFGVGEQYGRNGGRDQAGFGQQSGQPYGRQPNEFNSTTDARTTNANATQQSSMAGQRQCQQQDPRYDPQHQRQGGLRGMCRSKIIIAIL</sequence>
<accession>A0AAD4MFC9</accession>
<dbReference type="EMBL" id="JAKKPZ010000726">
    <property type="protein sequence ID" value="KAI1692718.1"/>
    <property type="molecule type" value="Genomic_DNA"/>
</dbReference>
<keyword evidence="4" id="KW-1185">Reference proteome</keyword>
<comment type="caution">
    <text evidence="3">The sequence shown here is derived from an EMBL/GenBank/DDBJ whole genome shotgun (WGS) entry which is preliminary data.</text>
</comment>
<feature type="compositionally biased region" description="Polar residues" evidence="1">
    <location>
        <begin position="273"/>
        <end position="287"/>
    </location>
</feature>
<evidence type="ECO:0000313" key="4">
    <source>
        <dbReference type="Proteomes" id="UP001201812"/>
    </source>
</evidence>
<proteinExistence type="predicted"/>
<feature type="signal peptide" evidence="2">
    <location>
        <begin position="1"/>
        <end position="16"/>
    </location>
</feature>
<organism evidence="3 4">
    <name type="scientific">Ditylenchus destructor</name>
    <dbReference type="NCBI Taxonomy" id="166010"/>
    <lineage>
        <taxon>Eukaryota</taxon>
        <taxon>Metazoa</taxon>
        <taxon>Ecdysozoa</taxon>
        <taxon>Nematoda</taxon>
        <taxon>Chromadorea</taxon>
        <taxon>Rhabditida</taxon>
        <taxon>Tylenchina</taxon>
        <taxon>Tylenchomorpha</taxon>
        <taxon>Sphaerularioidea</taxon>
        <taxon>Anguinidae</taxon>
        <taxon>Anguininae</taxon>
        <taxon>Ditylenchus</taxon>
    </lineage>
</organism>
<keyword evidence="2" id="KW-0732">Signal</keyword>
<feature type="compositionally biased region" description="Basic and acidic residues" evidence="1">
    <location>
        <begin position="75"/>
        <end position="88"/>
    </location>
</feature>
<gene>
    <name evidence="3" type="ORF">DdX_21103</name>
</gene>
<feature type="compositionally biased region" description="Basic and acidic residues" evidence="1">
    <location>
        <begin position="157"/>
        <end position="167"/>
    </location>
</feature>
<feature type="compositionally biased region" description="Polar residues" evidence="1">
    <location>
        <begin position="116"/>
        <end position="125"/>
    </location>
</feature>
<feature type="compositionally biased region" description="Low complexity" evidence="1">
    <location>
        <begin position="259"/>
        <end position="272"/>
    </location>
</feature>
<evidence type="ECO:0000256" key="1">
    <source>
        <dbReference type="SAM" id="MobiDB-lite"/>
    </source>
</evidence>
<feature type="region of interest" description="Disordered" evidence="1">
    <location>
        <begin position="37"/>
        <end position="299"/>
    </location>
</feature>
<evidence type="ECO:0000256" key="2">
    <source>
        <dbReference type="SAM" id="SignalP"/>
    </source>
</evidence>
<dbReference type="AlphaFoldDB" id="A0AAD4MFC9"/>
<evidence type="ECO:0000313" key="3">
    <source>
        <dbReference type="EMBL" id="KAI1692718.1"/>
    </source>
</evidence>
<name>A0AAD4MFC9_9BILA</name>